<dbReference type="AlphaFoldDB" id="A0AAV6V4J2"/>
<evidence type="ECO:0000313" key="1">
    <source>
        <dbReference type="EMBL" id="KAG8190943.1"/>
    </source>
</evidence>
<reference evidence="1 2" key="1">
    <citation type="journal article" date="2022" name="Nat. Ecol. Evol.">
        <title>A masculinizing supergene underlies an exaggerated male reproductive morph in a spider.</title>
        <authorList>
            <person name="Hendrickx F."/>
            <person name="De Corte Z."/>
            <person name="Sonet G."/>
            <person name="Van Belleghem S.M."/>
            <person name="Kostlbacher S."/>
            <person name="Vangestel C."/>
        </authorList>
    </citation>
    <scope>NUCLEOTIDE SEQUENCE [LARGE SCALE GENOMIC DNA]</scope>
    <source>
        <strain evidence="1">W744_W776</strain>
    </source>
</reference>
<evidence type="ECO:0000313" key="2">
    <source>
        <dbReference type="Proteomes" id="UP000827092"/>
    </source>
</evidence>
<sequence length="110" mass="12703">MVFIKVDNPTPNKPSRIRRCFHYTPTPLAKLTLINYPGENSPRSYSVPRRARDRDIVIRSSNRVTSLEASLLSKREASPERTPFLRETAIGPAHDVTHNRPLSWWDCFPM</sequence>
<organism evidence="1 2">
    <name type="scientific">Oedothorax gibbosus</name>
    <dbReference type="NCBI Taxonomy" id="931172"/>
    <lineage>
        <taxon>Eukaryota</taxon>
        <taxon>Metazoa</taxon>
        <taxon>Ecdysozoa</taxon>
        <taxon>Arthropoda</taxon>
        <taxon>Chelicerata</taxon>
        <taxon>Arachnida</taxon>
        <taxon>Araneae</taxon>
        <taxon>Araneomorphae</taxon>
        <taxon>Entelegynae</taxon>
        <taxon>Araneoidea</taxon>
        <taxon>Linyphiidae</taxon>
        <taxon>Erigoninae</taxon>
        <taxon>Oedothorax</taxon>
    </lineage>
</organism>
<gene>
    <name evidence="1" type="ORF">JTE90_002549</name>
</gene>
<name>A0AAV6V4J2_9ARAC</name>
<protein>
    <submittedName>
        <fullName evidence="1">Uncharacterized protein</fullName>
    </submittedName>
</protein>
<accession>A0AAV6V4J2</accession>
<dbReference type="EMBL" id="JAFNEN010000170">
    <property type="protein sequence ID" value="KAG8190943.1"/>
    <property type="molecule type" value="Genomic_DNA"/>
</dbReference>
<keyword evidence="2" id="KW-1185">Reference proteome</keyword>
<dbReference type="Proteomes" id="UP000827092">
    <property type="component" value="Unassembled WGS sequence"/>
</dbReference>
<comment type="caution">
    <text evidence="1">The sequence shown here is derived from an EMBL/GenBank/DDBJ whole genome shotgun (WGS) entry which is preliminary data.</text>
</comment>
<proteinExistence type="predicted"/>